<dbReference type="PROSITE" id="PS00134">
    <property type="entry name" value="TRYPSIN_HIS"/>
    <property type="match status" value="1"/>
</dbReference>
<comment type="domain">
    <text evidence="9">The clip domain consists of 35-55 residues which are 'knitted' together usually by 3 conserved disulfide bonds forming a clip-like compact structure.</text>
</comment>
<evidence type="ECO:0000256" key="4">
    <source>
        <dbReference type="ARBA" id="ARBA00022825"/>
    </source>
</evidence>
<keyword evidence="13" id="KW-1185">Reference proteome</keyword>
<proteinExistence type="inferred from homology"/>
<dbReference type="PROSITE" id="PS00135">
    <property type="entry name" value="TRYPSIN_SER"/>
    <property type="match status" value="1"/>
</dbReference>
<comment type="caution">
    <text evidence="12">The sequence shown here is derived from an EMBL/GenBank/DDBJ whole genome shotgun (WGS) entry which is preliminary data.</text>
</comment>
<feature type="domain" description="Peptidase S1" evidence="10">
    <location>
        <begin position="120"/>
        <end position="382"/>
    </location>
</feature>
<evidence type="ECO:0000256" key="5">
    <source>
        <dbReference type="ARBA" id="ARBA00023157"/>
    </source>
</evidence>
<dbReference type="InterPro" id="IPR033116">
    <property type="entry name" value="TRYPSIN_SER"/>
</dbReference>
<sequence>MCIKLFVYILLCLFVSVFGISTYDSCKTPEGNSGKCVLLLSCPFLYKLLNDQKPAPEANIKRLNQLNCGFQGIHPKVCCEDIYDVHVVNAPPVSHPELHDGICNLLPNTSYCGYFIEDRGSAVTLLDGYPWMALLEYETPNGLAVHCGGALINKRYVLTAAHCVAPGNLDKNWKLKNIRLGEYDTRTNPDCDEVLVSAYNCCCATPVVNAGIQEIIVHENYNSNDANRYSDIALIRLDHDIEFTDFIRPVCLQPLALYANKTDPGKTTVVGGWGYTAYGYNSVKKLSTKLRIRTQEECAAKYANVGIQLREDQICAFPKKGEDSCAGDSGGVLMNDSVETLSVNYFALGIQSIANQRCSAKDYPVIYTRIESYIPWIIKNLKM</sequence>
<comment type="similarity">
    <text evidence="7 9">Belongs to the peptidase S1 family. CLIP subfamily.</text>
</comment>
<evidence type="ECO:0000256" key="6">
    <source>
        <dbReference type="ARBA" id="ARBA00023180"/>
    </source>
</evidence>
<dbReference type="FunFam" id="2.40.10.10:FF:000028">
    <property type="entry name" value="Serine protease easter"/>
    <property type="match status" value="1"/>
</dbReference>
<dbReference type="InterPro" id="IPR038565">
    <property type="entry name" value="CLIP_sf"/>
</dbReference>
<dbReference type="Proteomes" id="UP000801492">
    <property type="component" value="Unassembled WGS sequence"/>
</dbReference>
<dbReference type="CDD" id="cd00190">
    <property type="entry name" value="Tryp_SPc"/>
    <property type="match status" value="1"/>
</dbReference>
<evidence type="ECO:0000256" key="2">
    <source>
        <dbReference type="ARBA" id="ARBA00022729"/>
    </source>
</evidence>
<accession>A0A8K0G0I1</accession>
<dbReference type="SUPFAM" id="SSF50494">
    <property type="entry name" value="Trypsin-like serine proteases"/>
    <property type="match status" value="1"/>
</dbReference>
<name>A0A8K0G0I1_IGNLU</name>
<feature type="domain" description="Clip" evidence="11">
    <location>
        <begin position="25"/>
        <end position="79"/>
    </location>
</feature>
<dbReference type="GO" id="GO:0006508">
    <property type="term" value="P:proteolysis"/>
    <property type="evidence" value="ECO:0007669"/>
    <property type="project" value="UniProtKB-KW"/>
</dbReference>
<keyword evidence="6" id="KW-0325">Glycoprotein</keyword>
<dbReference type="Gene3D" id="3.30.1640.30">
    <property type="match status" value="1"/>
</dbReference>
<dbReference type="OrthoDB" id="9028152at2759"/>
<feature type="chain" id="PRO_5035490161" description="CLIP domain-containing serine protease" evidence="9">
    <location>
        <begin position="20"/>
        <end position="383"/>
    </location>
</feature>
<evidence type="ECO:0000256" key="3">
    <source>
        <dbReference type="ARBA" id="ARBA00022801"/>
    </source>
</evidence>
<evidence type="ECO:0000259" key="10">
    <source>
        <dbReference type="PROSITE" id="PS50240"/>
    </source>
</evidence>
<organism evidence="12 13">
    <name type="scientific">Ignelater luminosus</name>
    <name type="common">Cucubano</name>
    <name type="synonym">Pyrophorus luminosus</name>
    <dbReference type="NCBI Taxonomy" id="2038154"/>
    <lineage>
        <taxon>Eukaryota</taxon>
        <taxon>Metazoa</taxon>
        <taxon>Ecdysozoa</taxon>
        <taxon>Arthropoda</taxon>
        <taxon>Hexapoda</taxon>
        <taxon>Insecta</taxon>
        <taxon>Pterygota</taxon>
        <taxon>Neoptera</taxon>
        <taxon>Endopterygota</taxon>
        <taxon>Coleoptera</taxon>
        <taxon>Polyphaga</taxon>
        <taxon>Elateriformia</taxon>
        <taxon>Elateroidea</taxon>
        <taxon>Elateridae</taxon>
        <taxon>Agrypninae</taxon>
        <taxon>Pyrophorini</taxon>
        <taxon>Ignelater</taxon>
    </lineage>
</organism>
<keyword evidence="1 8" id="KW-0645">Protease</keyword>
<evidence type="ECO:0000256" key="7">
    <source>
        <dbReference type="ARBA" id="ARBA00024195"/>
    </source>
</evidence>
<dbReference type="InterPro" id="IPR001254">
    <property type="entry name" value="Trypsin_dom"/>
</dbReference>
<dbReference type="PROSITE" id="PS51888">
    <property type="entry name" value="CLIP"/>
    <property type="match status" value="1"/>
</dbReference>
<dbReference type="AlphaFoldDB" id="A0A8K0G0I1"/>
<dbReference type="InterPro" id="IPR009003">
    <property type="entry name" value="Peptidase_S1_PA"/>
</dbReference>
<dbReference type="EMBL" id="VTPC01090310">
    <property type="protein sequence ID" value="KAF2883692.1"/>
    <property type="molecule type" value="Genomic_DNA"/>
</dbReference>
<dbReference type="InterPro" id="IPR051487">
    <property type="entry name" value="Ser/Thr_Proteases_Immune/Dev"/>
</dbReference>
<dbReference type="Pfam" id="PF12032">
    <property type="entry name" value="CLIP"/>
    <property type="match status" value="1"/>
</dbReference>
<gene>
    <name evidence="12" type="ORF">ILUMI_22475</name>
</gene>
<evidence type="ECO:0000256" key="8">
    <source>
        <dbReference type="RuleBase" id="RU363034"/>
    </source>
</evidence>
<protein>
    <recommendedName>
        <fullName evidence="9">CLIP domain-containing serine protease</fullName>
        <ecNumber evidence="8">3.4.21.-</ecNumber>
    </recommendedName>
</protein>
<dbReference type="InterPro" id="IPR043504">
    <property type="entry name" value="Peptidase_S1_PA_chymotrypsin"/>
</dbReference>
<evidence type="ECO:0000256" key="1">
    <source>
        <dbReference type="ARBA" id="ARBA00022670"/>
    </source>
</evidence>
<dbReference type="EC" id="3.4.21.-" evidence="8"/>
<keyword evidence="9" id="KW-0964">Secreted</keyword>
<dbReference type="Gene3D" id="2.40.10.10">
    <property type="entry name" value="Trypsin-like serine proteases"/>
    <property type="match status" value="2"/>
</dbReference>
<evidence type="ECO:0000313" key="12">
    <source>
        <dbReference type="EMBL" id="KAF2883692.1"/>
    </source>
</evidence>
<comment type="subcellular location">
    <subcellularLocation>
        <location evidence="9">Secreted</location>
    </subcellularLocation>
</comment>
<keyword evidence="2 9" id="KW-0732">Signal</keyword>
<dbReference type="PANTHER" id="PTHR24256">
    <property type="entry name" value="TRYPTASE-RELATED"/>
    <property type="match status" value="1"/>
</dbReference>
<dbReference type="InterPro" id="IPR018114">
    <property type="entry name" value="TRYPSIN_HIS"/>
</dbReference>
<dbReference type="PROSITE" id="PS50240">
    <property type="entry name" value="TRYPSIN_DOM"/>
    <property type="match status" value="1"/>
</dbReference>
<reference evidence="12" key="1">
    <citation type="submission" date="2019-08" db="EMBL/GenBank/DDBJ databases">
        <title>The genome of the North American firefly Photinus pyralis.</title>
        <authorList>
            <consortium name="Photinus pyralis genome working group"/>
            <person name="Fallon T.R."/>
            <person name="Sander Lower S.E."/>
            <person name="Weng J.-K."/>
        </authorList>
    </citation>
    <scope>NUCLEOTIDE SEQUENCE</scope>
    <source>
        <strain evidence="12">TRF0915ILg1</strain>
        <tissue evidence="12">Whole body</tissue>
    </source>
</reference>
<dbReference type="Pfam" id="PF00089">
    <property type="entry name" value="Trypsin"/>
    <property type="match status" value="1"/>
</dbReference>
<dbReference type="PRINTS" id="PR00722">
    <property type="entry name" value="CHYMOTRYPSIN"/>
</dbReference>
<dbReference type="InterPro" id="IPR001314">
    <property type="entry name" value="Peptidase_S1A"/>
</dbReference>
<dbReference type="GO" id="GO:0005576">
    <property type="term" value="C:extracellular region"/>
    <property type="evidence" value="ECO:0007669"/>
    <property type="project" value="UniProtKB-SubCell"/>
</dbReference>
<dbReference type="GO" id="GO:0004252">
    <property type="term" value="F:serine-type endopeptidase activity"/>
    <property type="evidence" value="ECO:0007669"/>
    <property type="project" value="UniProtKB-UniRule"/>
</dbReference>
<keyword evidence="5" id="KW-1015">Disulfide bond</keyword>
<evidence type="ECO:0000313" key="13">
    <source>
        <dbReference type="Proteomes" id="UP000801492"/>
    </source>
</evidence>
<feature type="signal peptide" evidence="9">
    <location>
        <begin position="1"/>
        <end position="19"/>
    </location>
</feature>
<dbReference type="SMART" id="SM00680">
    <property type="entry name" value="CLIP"/>
    <property type="match status" value="1"/>
</dbReference>
<keyword evidence="3 8" id="KW-0378">Hydrolase</keyword>
<keyword evidence="4 8" id="KW-0720">Serine protease</keyword>
<evidence type="ECO:0000259" key="11">
    <source>
        <dbReference type="PROSITE" id="PS51888"/>
    </source>
</evidence>
<evidence type="ECO:0000256" key="9">
    <source>
        <dbReference type="RuleBase" id="RU366078"/>
    </source>
</evidence>
<dbReference type="InterPro" id="IPR022700">
    <property type="entry name" value="CLIP"/>
</dbReference>
<dbReference type="SMART" id="SM00020">
    <property type="entry name" value="Tryp_SPc"/>
    <property type="match status" value="1"/>
</dbReference>